<proteinExistence type="predicted"/>
<reference evidence="3" key="2">
    <citation type="submission" date="2023-06" db="EMBL/GenBank/DDBJ databases">
        <authorList>
            <person name="Zeman M."/>
            <person name="Kubasova T."/>
            <person name="Jahodarova E."/>
            <person name="Nykrynova M."/>
            <person name="Rychlik I."/>
        </authorList>
    </citation>
    <scope>NUCLEOTIDE SEQUENCE</scope>
    <source>
        <strain evidence="3">ET39</strain>
    </source>
</reference>
<keyword evidence="2" id="KW-0812">Transmembrane</keyword>
<dbReference type="Proteomes" id="UP001529340">
    <property type="component" value="Unassembled WGS sequence"/>
</dbReference>
<feature type="transmembrane region" description="Helical" evidence="2">
    <location>
        <begin position="31"/>
        <end position="52"/>
    </location>
</feature>
<accession>A0ABT7UBG7</accession>
<dbReference type="RefSeq" id="WP_289606797.1">
    <property type="nucleotide sequence ID" value="NZ_JAUDCG010000004.1"/>
</dbReference>
<gene>
    <name evidence="3" type="ORF">QUV96_01595</name>
</gene>
<reference evidence="3" key="1">
    <citation type="submission" date="2023-06" db="EMBL/GenBank/DDBJ databases">
        <title>Identification and characterization of horizontal gene transfer across gut microbiota members of farm animals based on homology search.</title>
        <authorList>
            <person name="Schwarzerova J."/>
            <person name="Nykrynova M."/>
            <person name="Jureckova K."/>
            <person name="Cejkova D."/>
            <person name="Rychlik I."/>
        </authorList>
    </citation>
    <scope>NUCLEOTIDE SEQUENCE</scope>
    <source>
        <strain evidence="3">ET39</strain>
    </source>
</reference>
<evidence type="ECO:0000256" key="1">
    <source>
        <dbReference type="SAM" id="MobiDB-lite"/>
    </source>
</evidence>
<sequence>MKKNVRWIVDVAMTVLLLMARQLIGDRAHEWLGAGMFVLWILHHLLNLRWWTHLTKGRYSLVRTLSLLINLALFAAMLTTMVSGIILSREVFAFLNIQCAHRCLFLELCADGSSSGTALGHGARSGAQGRRKRDGEKRPMGLVHPCCGHGTLWDPCTDGASDPIIPVPERFLRIL</sequence>
<organism evidence="3 4">
    <name type="scientific">Amedibacillus dolichus</name>
    <dbReference type="NCBI Taxonomy" id="31971"/>
    <lineage>
        <taxon>Bacteria</taxon>
        <taxon>Bacillati</taxon>
        <taxon>Bacillota</taxon>
        <taxon>Erysipelotrichia</taxon>
        <taxon>Erysipelotrichales</taxon>
        <taxon>Erysipelotrichaceae</taxon>
        <taxon>Amedibacillus</taxon>
    </lineage>
</organism>
<name>A0ABT7UBG7_9FIRM</name>
<evidence type="ECO:0000313" key="3">
    <source>
        <dbReference type="EMBL" id="MDM8156328.1"/>
    </source>
</evidence>
<evidence type="ECO:0008006" key="5">
    <source>
        <dbReference type="Google" id="ProtNLM"/>
    </source>
</evidence>
<keyword evidence="2" id="KW-1133">Transmembrane helix</keyword>
<evidence type="ECO:0000256" key="2">
    <source>
        <dbReference type="SAM" id="Phobius"/>
    </source>
</evidence>
<comment type="caution">
    <text evidence="3">The sequence shown here is derived from an EMBL/GenBank/DDBJ whole genome shotgun (WGS) entry which is preliminary data.</text>
</comment>
<feature type="transmembrane region" description="Helical" evidence="2">
    <location>
        <begin position="64"/>
        <end position="87"/>
    </location>
</feature>
<feature type="region of interest" description="Disordered" evidence="1">
    <location>
        <begin position="115"/>
        <end position="139"/>
    </location>
</feature>
<keyword evidence="4" id="KW-1185">Reference proteome</keyword>
<protein>
    <recommendedName>
        <fullName evidence="5">DUF4405 domain-containing protein</fullName>
    </recommendedName>
</protein>
<evidence type="ECO:0000313" key="4">
    <source>
        <dbReference type="Proteomes" id="UP001529340"/>
    </source>
</evidence>
<feature type="transmembrane region" description="Helical" evidence="2">
    <location>
        <begin position="7"/>
        <end position="25"/>
    </location>
</feature>
<keyword evidence="2" id="KW-0472">Membrane</keyword>
<dbReference type="EMBL" id="JAUDCG010000004">
    <property type="protein sequence ID" value="MDM8156328.1"/>
    <property type="molecule type" value="Genomic_DNA"/>
</dbReference>